<sequence length="67" mass="7630">PSSIASNIRMKSLYYGMTNGIQIRGRQIAMDPVDERFMFLCSSRCGFPTVSDNWFDLVFRGLLYAGQ</sequence>
<organism evidence="1 2">
    <name type="scientific">Sinanodonta woodiana</name>
    <name type="common">Chinese pond mussel</name>
    <name type="synonym">Anodonta woodiana</name>
    <dbReference type="NCBI Taxonomy" id="1069815"/>
    <lineage>
        <taxon>Eukaryota</taxon>
        <taxon>Metazoa</taxon>
        <taxon>Spiralia</taxon>
        <taxon>Lophotrochozoa</taxon>
        <taxon>Mollusca</taxon>
        <taxon>Bivalvia</taxon>
        <taxon>Autobranchia</taxon>
        <taxon>Heteroconchia</taxon>
        <taxon>Palaeoheterodonta</taxon>
        <taxon>Unionida</taxon>
        <taxon>Unionoidea</taxon>
        <taxon>Unionidae</taxon>
        <taxon>Unioninae</taxon>
        <taxon>Sinanodonta</taxon>
    </lineage>
</organism>
<accession>A0ABD3V9T6</accession>
<proteinExistence type="predicted"/>
<name>A0ABD3V9T6_SINWO</name>
<dbReference type="AlphaFoldDB" id="A0ABD3V9T6"/>
<feature type="non-terminal residue" evidence="1">
    <location>
        <position position="1"/>
    </location>
</feature>
<evidence type="ECO:0000313" key="2">
    <source>
        <dbReference type="Proteomes" id="UP001634394"/>
    </source>
</evidence>
<comment type="caution">
    <text evidence="1">The sequence shown here is derived from an EMBL/GenBank/DDBJ whole genome shotgun (WGS) entry which is preliminary data.</text>
</comment>
<dbReference type="Proteomes" id="UP001634394">
    <property type="component" value="Unassembled WGS sequence"/>
</dbReference>
<evidence type="ECO:0000313" key="1">
    <source>
        <dbReference type="EMBL" id="KAL3858347.1"/>
    </source>
</evidence>
<gene>
    <name evidence="1" type="ORF">ACJMK2_012940</name>
</gene>
<protein>
    <submittedName>
        <fullName evidence="1">Uncharacterized protein</fullName>
    </submittedName>
</protein>
<dbReference type="EMBL" id="JBJQND010000013">
    <property type="protein sequence ID" value="KAL3858347.1"/>
    <property type="molecule type" value="Genomic_DNA"/>
</dbReference>
<reference evidence="1 2" key="1">
    <citation type="submission" date="2024-11" db="EMBL/GenBank/DDBJ databases">
        <title>Chromosome-level genome assembly of the freshwater bivalve Anodonta woodiana.</title>
        <authorList>
            <person name="Chen X."/>
        </authorList>
    </citation>
    <scope>NUCLEOTIDE SEQUENCE [LARGE SCALE GENOMIC DNA]</scope>
    <source>
        <strain evidence="1">MN2024</strain>
        <tissue evidence="1">Gills</tissue>
    </source>
</reference>
<keyword evidence="2" id="KW-1185">Reference proteome</keyword>